<name>A0A2U2DXG0_9HYPH</name>
<dbReference type="InterPro" id="IPR036388">
    <property type="entry name" value="WH-like_DNA-bd_sf"/>
</dbReference>
<keyword evidence="7" id="KW-1185">Reference proteome</keyword>
<sequence length="272" mass="29223">MAGTIDTEDSGPKGQGTGTLGKAIATLALVAESEQPLRFTDVLALSGEPRGTLHRQLSHLVEEGLLDLDRNQCYVPGLRLLKFASLAWARNEVRLLAEPHLKALHRMTGETVHFAVLRGAQVVYLDKVEGRQSVRMYSEVGKVSPVHCTGVGKAALSVLPDAVLQERIAGLEFQVFTAQTHATAAALMADIDTIRRDGVAYDRQEHEDGIHCVAAPVRSGDRSLVAAISVTAPVYRISMQQLVDWAEPVRAAAGNIDESLRFGLGPHAGAPL</sequence>
<dbReference type="AlphaFoldDB" id="A0A2U2DXG0"/>
<dbReference type="InterPro" id="IPR014757">
    <property type="entry name" value="Tscrpt_reg_IclR_C"/>
</dbReference>
<feature type="domain" description="IclR-ED" evidence="5">
    <location>
        <begin position="79"/>
        <end position="262"/>
    </location>
</feature>
<dbReference type="SUPFAM" id="SSF55781">
    <property type="entry name" value="GAF domain-like"/>
    <property type="match status" value="1"/>
</dbReference>
<dbReference type="OrthoDB" id="6057486at2"/>
<dbReference type="InterPro" id="IPR050707">
    <property type="entry name" value="HTH_MetabolicPath_Reg"/>
</dbReference>
<protein>
    <submittedName>
        <fullName evidence="6">IclR family transcriptional regulator</fullName>
    </submittedName>
</protein>
<dbReference type="GO" id="GO:0045892">
    <property type="term" value="P:negative regulation of DNA-templated transcription"/>
    <property type="evidence" value="ECO:0007669"/>
    <property type="project" value="TreeGrafter"/>
</dbReference>
<dbReference type="Pfam" id="PF09339">
    <property type="entry name" value="HTH_IclR"/>
    <property type="match status" value="1"/>
</dbReference>
<dbReference type="InterPro" id="IPR029016">
    <property type="entry name" value="GAF-like_dom_sf"/>
</dbReference>
<accession>A0A2U2DXG0</accession>
<evidence type="ECO:0000256" key="3">
    <source>
        <dbReference type="ARBA" id="ARBA00023163"/>
    </source>
</evidence>
<dbReference type="PROSITE" id="PS51078">
    <property type="entry name" value="ICLR_ED"/>
    <property type="match status" value="1"/>
</dbReference>
<dbReference type="EMBL" id="QFBC01000001">
    <property type="protein sequence ID" value="PWE57986.1"/>
    <property type="molecule type" value="Genomic_DNA"/>
</dbReference>
<organism evidence="6 7">
    <name type="scientific">Metarhizobium album</name>
    <dbReference type="NCBI Taxonomy" id="2182425"/>
    <lineage>
        <taxon>Bacteria</taxon>
        <taxon>Pseudomonadati</taxon>
        <taxon>Pseudomonadota</taxon>
        <taxon>Alphaproteobacteria</taxon>
        <taxon>Hyphomicrobiales</taxon>
        <taxon>Rhizobiaceae</taxon>
        <taxon>Metarhizobium</taxon>
    </lineage>
</organism>
<evidence type="ECO:0000256" key="2">
    <source>
        <dbReference type="ARBA" id="ARBA00023125"/>
    </source>
</evidence>
<keyword evidence="2" id="KW-0238">DNA-binding</keyword>
<dbReference type="Gene3D" id="1.10.10.10">
    <property type="entry name" value="Winged helix-like DNA-binding domain superfamily/Winged helix DNA-binding domain"/>
    <property type="match status" value="1"/>
</dbReference>
<evidence type="ECO:0000259" key="5">
    <source>
        <dbReference type="PROSITE" id="PS51078"/>
    </source>
</evidence>
<dbReference type="PANTHER" id="PTHR30136">
    <property type="entry name" value="HELIX-TURN-HELIX TRANSCRIPTIONAL REGULATOR, ICLR FAMILY"/>
    <property type="match status" value="1"/>
</dbReference>
<evidence type="ECO:0000259" key="4">
    <source>
        <dbReference type="PROSITE" id="PS51077"/>
    </source>
</evidence>
<evidence type="ECO:0000256" key="1">
    <source>
        <dbReference type="ARBA" id="ARBA00023015"/>
    </source>
</evidence>
<proteinExistence type="predicted"/>
<reference evidence="6 7" key="1">
    <citation type="submission" date="2018-05" db="EMBL/GenBank/DDBJ databases">
        <title>The draft genome of strain NS-104.</title>
        <authorList>
            <person name="Hang P."/>
            <person name="Jiang J."/>
        </authorList>
    </citation>
    <scope>NUCLEOTIDE SEQUENCE [LARGE SCALE GENOMIC DNA]</scope>
    <source>
        <strain evidence="6 7">NS-104</strain>
    </source>
</reference>
<dbReference type="Pfam" id="PF01614">
    <property type="entry name" value="IclR_C"/>
    <property type="match status" value="1"/>
</dbReference>
<keyword evidence="1" id="KW-0805">Transcription regulation</keyword>
<evidence type="ECO:0000313" key="6">
    <source>
        <dbReference type="EMBL" id="PWE57986.1"/>
    </source>
</evidence>
<dbReference type="GO" id="GO:0003677">
    <property type="term" value="F:DNA binding"/>
    <property type="evidence" value="ECO:0007669"/>
    <property type="project" value="UniProtKB-KW"/>
</dbReference>
<dbReference type="Gene3D" id="3.30.450.40">
    <property type="match status" value="1"/>
</dbReference>
<dbReference type="InterPro" id="IPR005471">
    <property type="entry name" value="Tscrpt_reg_IclR_N"/>
</dbReference>
<dbReference type="SUPFAM" id="SSF46785">
    <property type="entry name" value="Winged helix' DNA-binding domain"/>
    <property type="match status" value="1"/>
</dbReference>
<feature type="domain" description="HTH iclR-type" evidence="4">
    <location>
        <begin position="17"/>
        <end position="78"/>
    </location>
</feature>
<keyword evidence="3" id="KW-0804">Transcription</keyword>
<dbReference type="InterPro" id="IPR036390">
    <property type="entry name" value="WH_DNA-bd_sf"/>
</dbReference>
<dbReference type="Proteomes" id="UP000245252">
    <property type="component" value="Unassembled WGS sequence"/>
</dbReference>
<dbReference type="GO" id="GO:0003700">
    <property type="term" value="F:DNA-binding transcription factor activity"/>
    <property type="evidence" value="ECO:0007669"/>
    <property type="project" value="TreeGrafter"/>
</dbReference>
<dbReference type="PROSITE" id="PS51077">
    <property type="entry name" value="HTH_ICLR"/>
    <property type="match status" value="1"/>
</dbReference>
<comment type="caution">
    <text evidence="6">The sequence shown here is derived from an EMBL/GenBank/DDBJ whole genome shotgun (WGS) entry which is preliminary data.</text>
</comment>
<dbReference type="RefSeq" id="WP_109456503.1">
    <property type="nucleotide sequence ID" value="NZ_QFBC01000001.1"/>
</dbReference>
<dbReference type="SMART" id="SM00346">
    <property type="entry name" value="HTH_ICLR"/>
    <property type="match status" value="1"/>
</dbReference>
<evidence type="ECO:0000313" key="7">
    <source>
        <dbReference type="Proteomes" id="UP000245252"/>
    </source>
</evidence>
<gene>
    <name evidence="6" type="ORF">DEM27_01995</name>
</gene>
<dbReference type="PANTHER" id="PTHR30136:SF24">
    <property type="entry name" value="HTH-TYPE TRANSCRIPTIONAL REPRESSOR ALLR"/>
    <property type="match status" value="1"/>
</dbReference>